<gene>
    <name evidence="1" type="ORF">IFM89_032684</name>
</gene>
<dbReference type="AlphaFoldDB" id="A0A835IGZ9"/>
<organism evidence="1 2">
    <name type="scientific">Coptis chinensis</name>
    <dbReference type="NCBI Taxonomy" id="261450"/>
    <lineage>
        <taxon>Eukaryota</taxon>
        <taxon>Viridiplantae</taxon>
        <taxon>Streptophyta</taxon>
        <taxon>Embryophyta</taxon>
        <taxon>Tracheophyta</taxon>
        <taxon>Spermatophyta</taxon>
        <taxon>Magnoliopsida</taxon>
        <taxon>Ranunculales</taxon>
        <taxon>Ranunculaceae</taxon>
        <taxon>Coptidoideae</taxon>
        <taxon>Coptis</taxon>
    </lineage>
</organism>
<name>A0A835IGZ9_9MAGN</name>
<dbReference type="Proteomes" id="UP000631114">
    <property type="component" value="Unassembled WGS sequence"/>
</dbReference>
<reference evidence="1 2" key="1">
    <citation type="submission" date="2020-10" db="EMBL/GenBank/DDBJ databases">
        <title>The Coptis chinensis genome and diversification of protoberbering-type alkaloids.</title>
        <authorList>
            <person name="Wang B."/>
            <person name="Shu S."/>
            <person name="Song C."/>
            <person name="Liu Y."/>
        </authorList>
    </citation>
    <scope>NUCLEOTIDE SEQUENCE [LARGE SCALE GENOMIC DNA]</scope>
    <source>
        <strain evidence="1">HL-2020</strain>
        <tissue evidence="1">Leaf</tissue>
    </source>
</reference>
<keyword evidence="2" id="KW-1185">Reference proteome</keyword>
<dbReference type="OrthoDB" id="10535612at2759"/>
<evidence type="ECO:0000313" key="1">
    <source>
        <dbReference type="EMBL" id="KAF9616834.1"/>
    </source>
</evidence>
<accession>A0A835IGZ9</accession>
<proteinExistence type="predicted"/>
<dbReference type="EMBL" id="JADFTS010000003">
    <property type="protein sequence ID" value="KAF9616834.1"/>
    <property type="molecule type" value="Genomic_DNA"/>
</dbReference>
<sequence length="80" mass="8747">MLWWIVLASGRTNGYFLHSVMCSLSVLQVNEGSCLLNMQCVINSDADGYDQVEFGFISTGASVWVEGVVLISQGSKRKLS</sequence>
<protein>
    <submittedName>
        <fullName evidence="1">Uncharacterized protein</fullName>
    </submittedName>
</protein>
<comment type="caution">
    <text evidence="1">The sequence shown here is derived from an EMBL/GenBank/DDBJ whole genome shotgun (WGS) entry which is preliminary data.</text>
</comment>
<evidence type="ECO:0000313" key="2">
    <source>
        <dbReference type="Proteomes" id="UP000631114"/>
    </source>
</evidence>